<organism evidence="4 5">
    <name type="scientific">Amycolatopsis saalfeldensis</name>
    <dbReference type="NCBI Taxonomy" id="394193"/>
    <lineage>
        <taxon>Bacteria</taxon>
        <taxon>Bacillati</taxon>
        <taxon>Actinomycetota</taxon>
        <taxon>Actinomycetes</taxon>
        <taxon>Pseudonocardiales</taxon>
        <taxon>Pseudonocardiaceae</taxon>
        <taxon>Amycolatopsis</taxon>
    </lineage>
</organism>
<evidence type="ECO:0000256" key="1">
    <source>
        <dbReference type="ARBA" id="ARBA00023125"/>
    </source>
</evidence>
<keyword evidence="1 2" id="KW-0238">DNA-binding</keyword>
<feature type="DNA-binding region" description="H-T-H motif" evidence="2">
    <location>
        <begin position="55"/>
        <end position="74"/>
    </location>
</feature>
<feature type="domain" description="HTH tetR-type" evidence="3">
    <location>
        <begin position="32"/>
        <end position="92"/>
    </location>
</feature>
<gene>
    <name evidence="4" type="ORF">SAMN04489732_10312</name>
</gene>
<dbReference type="InterPro" id="IPR023772">
    <property type="entry name" value="DNA-bd_HTH_TetR-type_CS"/>
</dbReference>
<dbReference type="SUPFAM" id="SSF46689">
    <property type="entry name" value="Homeodomain-like"/>
    <property type="match status" value="1"/>
</dbReference>
<dbReference type="InterPro" id="IPR041490">
    <property type="entry name" value="KstR2_TetR_C"/>
</dbReference>
<dbReference type="SUPFAM" id="SSF48498">
    <property type="entry name" value="Tetracyclin repressor-like, C-terminal domain"/>
    <property type="match status" value="1"/>
</dbReference>
<dbReference type="EMBL" id="FOEF01000003">
    <property type="protein sequence ID" value="SEO96795.1"/>
    <property type="molecule type" value="Genomic_DNA"/>
</dbReference>
<dbReference type="GO" id="GO:0000976">
    <property type="term" value="F:transcription cis-regulatory region binding"/>
    <property type="evidence" value="ECO:0007669"/>
    <property type="project" value="TreeGrafter"/>
</dbReference>
<dbReference type="OrthoDB" id="1669699at2"/>
<evidence type="ECO:0000313" key="5">
    <source>
        <dbReference type="Proteomes" id="UP000198582"/>
    </source>
</evidence>
<evidence type="ECO:0000256" key="2">
    <source>
        <dbReference type="PROSITE-ProRule" id="PRU00335"/>
    </source>
</evidence>
<dbReference type="AlphaFoldDB" id="A0A1H8U105"/>
<name>A0A1H8U105_9PSEU</name>
<dbReference type="RefSeq" id="WP_091614740.1">
    <property type="nucleotide sequence ID" value="NZ_FOEF01000003.1"/>
</dbReference>
<keyword evidence="5" id="KW-1185">Reference proteome</keyword>
<dbReference type="Pfam" id="PF17932">
    <property type="entry name" value="TetR_C_24"/>
    <property type="match status" value="1"/>
</dbReference>
<dbReference type="Proteomes" id="UP000198582">
    <property type="component" value="Unassembled WGS sequence"/>
</dbReference>
<reference evidence="4 5" key="1">
    <citation type="submission" date="2016-10" db="EMBL/GenBank/DDBJ databases">
        <authorList>
            <person name="de Groot N.N."/>
        </authorList>
    </citation>
    <scope>NUCLEOTIDE SEQUENCE [LARGE SCALE GENOMIC DNA]</scope>
    <source>
        <strain evidence="4 5">DSM 44993</strain>
    </source>
</reference>
<protein>
    <submittedName>
        <fullName evidence="4">DNA-binding transcriptional regulator, AcrR family</fullName>
    </submittedName>
</protein>
<sequence>MAKRQPGAFDALRPDGPELSDFSADLWDPVNGAVPKKLLTSAVRCFASKGFQATTTRDISGGAGLSPAAMYVHFPSKEDMLFEISRTGHRHVLRTLRDADPAEPVEHLRGLVFRHVVWHARHHVAARVNQYEIANLTPGHYEIIRGLRQEDTGTFRAAVERGIEEGHFSPTDVDRVVRAIMALSIDLVRWYRLDGADTPEELGAFYGDLAIAMLTRG</sequence>
<dbReference type="InterPro" id="IPR001647">
    <property type="entry name" value="HTH_TetR"/>
</dbReference>
<dbReference type="PROSITE" id="PS50977">
    <property type="entry name" value="HTH_TETR_2"/>
    <property type="match status" value="1"/>
</dbReference>
<proteinExistence type="predicted"/>
<evidence type="ECO:0000259" key="3">
    <source>
        <dbReference type="PROSITE" id="PS50977"/>
    </source>
</evidence>
<dbReference type="InterPro" id="IPR050109">
    <property type="entry name" value="HTH-type_TetR-like_transc_reg"/>
</dbReference>
<evidence type="ECO:0000313" key="4">
    <source>
        <dbReference type="EMBL" id="SEO96795.1"/>
    </source>
</evidence>
<dbReference type="PRINTS" id="PR00455">
    <property type="entry name" value="HTHTETR"/>
</dbReference>
<accession>A0A1H8U105</accession>
<dbReference type="GO" id="GO:0003700">
    <property type="term" value="F:DNA-binding transcription factor activity"/>
    <property type="evidence" value="ECO:0007669"/>
    <property type="project" value="TreeGrafter"/>
</dbReference>
<dbReference type="Pfam" id="PF00440">
    <property type="entry name" value="TetR_N"/>
    <property type="match status" value="1"/>
</dbReference>
<dbReference type="PANTHER" id="PTHR30055">
    <property type="entry name" value="HTH-TYPE TRANSCRIPTIONAL REGULATOR RUTR"/>
    <property type="match status" value="1"/>
</dbReference>
<dbReference type="PROSITE" id="PS01081">
    <property type="entry name" value="HTH_TETR_1"/>
    <property type="match status" value="1"/>
</dbReference>
<dbReference type="InterPro" id="IPR036271">
    <property type="entry name" value="Tet_transcr_reg_TetR-rel_C_sf"/>
</dbReference>
<dbReference type="PANTHER" id="PTHR30055:SF200">
    <property type="entry name" value="HTH-TYPE TRANSCRIPTIONAL REPRESSOR BDCR"/>
    <property type="match status" value="1"/>
</dbReference>
<dbReference type="InterPro" id="IPR009057">
    <property type="entry name" value="Homeodomain-like_sf"/>
</dbReference>
<dbReference type="STRING" id="394193.SAMN04489732_10312"/>
<dbReference type="Gene3D" id="1.10.357.10">
    <property type="entry name" value="Tetracycline Repressor, domain 2"/>
    <property type="match status" value="1"/>
</dbReference>